<gene>
    <name evidence="3" type="ORF">C7H61_12600</name>
</gene>
<comment type="caution">
    <text evidence="3">The sequence shown here is derived from an EMBL/GenBank/DDBJ whole genome shotgun (WGS) entry which is preliminary data.</text>
</comment>
<accession>A0A2T1N5V4</accession>
<dbReference type="PROSITE" id="PS51257">
    <property type="entry name" value="PROKAR_LIPOPROTEIN"/>
    <property type="match status" value="1"/>
</dbReference>
<protein>
    <recommendedName>
        <fullName evidence="2">Copper-binding protein MbnP-like domain-containing protein</fullName>
    </recommendedName>
</protein>
<evidence type="ECO:0000259" key="2">
    <source>
        <dbReference type="Pfam" id="PF20243"/>
    </source>
</evidence>
<feature type="chain" id="PRO_5015599565" description="Copper-binding protein MbnP-like domain-containing protein" evidence="1">
    <location>
        <begin position="22"/>
        <end position="257"/>
    </location>
</feature>
<dbReference type="OrthoDB" id="1422031at2"/>
<sequence>MKKLATLIALFLTLTACSEDADDNAVAETNASVSFKFTHNWNDQSLDSSNFENLDLTNENGEVINIDRVRYLISRIELINTDNNLNYVFDGYKFTDLSNEDTYDFSPETNAVPLGNYQLKFIWGFNEQDNINGAYPDLNTASWNWPDMLGGGYHFLQFDGMYNVNTTNPAPFNYHNGTARVSEGVFEQNFATIIFSESFTISNNATIEVKMNIAQFFTNPNTWDLNVLDTPLMPNYTAQKMMQENVLSVFSLGEIIQ</sequence>
<proteinExistence type="predicted"/>
<name>A0A2T1N5V4_9FLAO</name>
<reference evidence="3 4" key="1">
    <citation type="submission" date="2018-03" db="EMBL/GenBank/DDBJ databases">
        <title>Mesoflavibacter sp. HG37 and Mesoflavibacter sp. HG96 sp.nov., two marine bacteria isolated from seawater of Western Pacific Ocean.</title>
        <authorList>
            <person name="Cheng H."/>
            <person name="Wu Y.-H."/>
            <person name="Guo L.-L."/>
            <person name="Xu X.-W."/>
        </authorList>
    </citation>
    <scope>NUCLEOTIDE SEQUENCE [LARGE SCALE GENOMIC DNA]</scope>
    <source>
        <strain evidence="3 4">KCTC 42117</strain>
    </source>
</reference>
<dbReference type="Proteomes" id="UP000238430">
    <property type="component" value="Unassembled WGS sequence"/>
</dbReference>
<keyword evidence="4" id="KW-1185">Reference proteome</keyword>
<dbReference type="RefSeq" id="WP_106680278.1">
    <property type="nucleotide sequence ID" value="NZ_JACHWV010000002.1"/>
</dbReference>
<organism evidence="3 4">
    <name type="scientific">Mesoflavibacter zeaxanthinifaciens subsp. sabulilitoris</name>
    <dbReference type="NCBI Taxonomy" id="1520893"/>
    <lineage>
        <taxon>Bacteria</taxon>
        <taxon>Pseudomonadati</taxon>
        <taxon>Bacteroidota</taxon>
        <taxon>Flavobacteriia</taxon>
        <taxon>Flavobacteriales</taxon>
        <taxon>Flavobacteriaceae</taxon>
        <taxon>Mesoflavibacter</taxon>
    </lineage>
</organism>
<feature type="domain" description="Copper-binding protein MbnP-like" evidence="2">
    <location>
        <begin position="31"/>
        <end position="225"/>
    </location>
</feature>
<evidence type="ECO:0000313" key="4">
    <source>
        <dbReference type="Proteomes" id="UP000238430"/>
    </source>
</evidence>
<dbReference type="EMBL" id="PXOT01000027">
    <property type="protein sequence ID" value="PSG86943.1"/>
    <property type="molecule type" value="Genomic_DNA"/>
</dbReference>
<evidence type="ECO:0000313" key="3">
    <source>
        <dbReference type="EMBL" id="PSG86943.1"/>
    </source>
</evidence>
<dbReference type="Pfam" id="PF20243">
    <property type="entry name" value="MbnP"/>
    <property type="match status" value="1"/>
</dbReference>
<evidence type="ECO:0000256" key="1">
    <source>
        <dbReference type="SAM" id="SignalP"/>
    </source>
</evidence>
<dbReference type="AlphaFoldDB" id="A0A2T1N5V4"/>
<keyword evidence="1" id="KW-0732">Signal</keyword>
<feature type="signal peptide" evidence="1">
    <location>
        <begin position="1"/>
        <end position="21"/>
    </location>
</feature>
<dbReference type="InterPro" id="IPR046863">
    <property type="entry name" value="MbnP-like_dom"/>
</dbReference>